<sequence length="92" mass="10242">MTIPFQLNLNHQYAESLYQQHGRDEGQEAVSELEDKIGAAVGLVVQRHGVLPGVGDRIHVEQGLIVLIDVRSFEEDGNVWYSVKPFEPTISA</sequence>
<reference evidence="2" key="1">
    <citation type="journal article" date="2019" name="Int. J. Syst. Evol. Microbiol.">
        <title>The Global Catalogue of Microorganisms (GCM) 10K type strain sequencing project: providing services to taxonomists for standard genome sequencing and annotation.</title>
        <authorList>
            <consortium name="The Broad Institute Genomics Platform"/>
            <consortium name="The Broad Institute Genome Sequencing Center for Infectious Disease"/>
            <person name="Wu L."/>
            <person name="Ma J."/>
        </authorList>
    </citation>
    <scope>NUCLEOTIDE SEQUENCE [LARGE SCALE GENOMIC DNA]</scope>
    <source>
        <strain evidence="2">JCM 17924</strain>
    </source>
</reference>
<evidence type="ECO:0000313" key="1">
    <source>
        <dbReference type="EMBL" id="GAA4391460.1"/>
    </source>
</evidence>
<gene>
    <name evidence="1" type="ORF">GCM10023186_40800</name>
</gene>
<protein>
    <submittedName>
        <fullName evidence="1">Uncharacterized protein</fullName>
    </submittedName>
</protein>
<comment type="caution">
    <text evidence="1">The sequence shown here is derived from an EMBL/GenBank/DDBJ whole genome shotgun (WGS) entry which is preliminary data.</text>
</comment>
<evidence type="ECO:0000313" key="2">
    <source>
        <dbReference type="Proteomes" id="UP001500454"/>
    </source>
</evidence>
<organism evidence="1 2">
    <name type="scientific">Hymenobacter koreensis</name>
    <dbReference type="NCBI Taxonomy" id="1084523"/>
    <lineage>
        <taxon>Bacteria</taxon>
        <taxon>Pseudomonadati</taxon>
        <taxon>Bacteroidota</taxon>
        <taxon>Cytophagia</taxon>
        <taxon>Cytophagales</taxon>
        <taxon>Hymenobacteraceae</taxon>
        <taxon>Hymenobacter</taxon>
    </lineage>
</organism>
<dbReference type="Proteomes" id="UP001500454">
    <property type="component" value="Unassembled WGS sequence"/>
</dbReference>
<accession>A0ABP8JIW1</accession>
<dbReference type="EMBL" id="BAABHA010000015">
    <property type="protein sequence ID" value="GAA4391460.1"/>
    <property type="molecule type" value="Genomic_DNA"/>
</dbReference>
<dbReference type="RefSeq" id="WP_345227226.1">
    <property type="nucleotide sequence ID" value="NZ_BAABHA010000015.1"/>
</dbReference>
<name>A0ABP8JIW1_9BACT</name>
<keyword evidence="2" id="KW-1185">Reference proteome</keyword>
<proteinExistence type="predicted"/>